<dbReference type="Proteomes" id="UP000240500">
    <property type="component" value="Chromosome 3"/>
</dbReference>
<accession>A0A2P9D4T9</accession>
<evidence type="ECO:0000256" key="3">
    <source>
        <dbReference type="SAM" id="SignalP"/>
    </source>
</evidence>
<proteinExistence type="predicted"/>
<feature type="chain" id="PRO_5015169459" evidence="3">
    <location>
        <begin position="22"/>
        <end position="322"/>
    </location>
</feature>
<feature type="transmembrane region" description="Helical" evidence="2">
    <location>
        <begin position="281"/>
        <end position="302"/>
    </location>
</feature>
<feature type="coiled-coil region" evidence="1">
    <location>
        <begin position="67"/>
        <end position="94"/>
    </location>
</feature>
<keyword evidence="2" id="KW-1133">Transmembrane helix</keyword>
<organism evidence="4 5">
    <name type="scientific">Plasmodium reichenowi</name>
    <dbReference type="NCBI Taxonomy" id="5854"/>
    <lineage>
        <taxon>Eukaryota</taxon>
        <taxon>Sar</taxon>
        <taxon>Alveolata</taxon>
        <taxon>Apicomplexa</taxon>
        <taxon>Aconoidasida</taxon>
        <taxon>Haemosporida</taxon>
        <taxon>Plasmodiidae</taxon>
        <taxon>Plasmodium</taxon>
        <taxon>Plasmodium (Laverania)</taxon>
    </lineage>
</organism>
<keyword evidence="3" id="KW-0732">Signal</keyword>
<name>A0A2P9D4T9_PLARE</name>
<reference evidence="4 5" key="1">
    <citation type="submission" date="2016-09" db="EMBL/GenBank/DDBJ databases">
        <authorList>
            <consortium name="Pathogen Informatics"/>
        </authorList>
    </citation>
    <scope>NUCLEOTIDE SEQUENCE [LARGE SCALE GENOMIC DNA]</scope>
</reference>
<dbReference type="VEuPathDB" id="PlasmoDB:PRG01_0328500"/>
<feature type="signal peptide" evidence="3">
    <location>
        <begin position="1"/>
        <end position="21"/>
    </location>
</feature>
<keyword evidence="1" id="KW-0175">Coiled coil</keyword>
<dbReference type="VEuPathDB" id="PlasmoDB:PRCDC_0050200"/>
<keyword evidence="2" id="KW-0812">Transmembrane</keyword>
<evidence type="ECO:0000313" key="4">
    <source>
        <dbReference type="EMBL" id="SOV76013.1"/>
    </source>
</evidence>
<evidence type="ECO:0000256" key="2">
    <source>
        <dbReference type="SAM" id="Phobius"/>
    </source>
</evidence>
<dbReference type="EMBL" id="LT969566">
    <property type="protein sequence ID" value="SOV76013.1"/>
    <property type="molecule type" value="Genomic_DNA"/>
</dbReference>
<dbReference type="InterPro" id="IPR006373">
    <property type="entry name" value="VSA_Rifin"/>
</dbReference>
<sequence length="322" mass="36084">MKLYYFKILLFVLILNILLTSYHVNTHKKPSITPHHTQTNRSLCESDTQSSLCNNDADMKSVKENFHRQTSQRFEEYKERMKDKREKRKEERDKNIQKIIEKDKREKSLEEKIEKGCLKCGGVFGGGIAPGWGLLSGLGYAGWSHYIPIAVAKAATDAGIEAGLKVGLAQVREIVTGNVSFSNPPIPTIEVLQKIIEGKFTDEVTLHGIFNCISSNINGRLEAHTYELFFTNVKTMALKPLIQFNESYPTPAAEVSAAFSKAEGGVLAKGVSKTSTLTTGITASVVTIVVIVLILVIIYLILRYRRKKKMNKKSQYTKLLKE</sequence>
<dbReference type="OrthoDB" id="379199at2759"/>
<dbReference type="AlphaFoldDB" id="A0A2P9D4T9"/>
<keyword evidence="2" id="KW-0472">Membrane</keyword>
<dbReference type="NCBIfam" id="TIGR01477">
    <property type="entry name" value="RIFIN"/>
    <property type="match status" value="1"/>
</dbReference>
<evidence type="ECO:0000313" key="5">
    <source>
        <dbReference type="Proteomes" id="UP000240500"/>
    </source>
</evidence>
<dbReference type="Pfam" id="PF02009">
    <property type="entry name" value="RIFIN"/>
    <property type="match status" value="1"/>
</dbReference>
<evidence type="ECO:0000256" key="1">
    <source>
        <dbReference type="SAM" id="Coils"/>
    </source>
</evidence>
<protein>
    <submittedName>
        <fullName evidence="4">Rifin PIR protein, putative</fullName>
    </submittedName>
</protein>
<gene>
    <name evidence="4" type="ORF">PRG01_0328500</name>
</gene>